<proteinExistence type="predicted"/>
<keyword evidence="1" id="KW-0812">Transmembrane</keyword>
<name>A0A917RFR3_9ACTN</name>
<protein>
    <submittedName>
        <fullName evidence="2">Uncharacterized protein</fullName>
    </submittedName>
</protein>
<dbReference type="EMBL" id="BMPQ01000032">
    <property type="protein sequence ID" value="GGL05558.1"/>
    <property type="molecule type" value="Genomic_DNA"/>
</dbReference>
<keyword evidence="3" id="KW-1185">Reference proteome</keyword>
<feature type="transmembrane region" description="Helical" evidence="1">
    <location>
        <begin position="201"/>
        <end position="223"/>
    </location>
</feature>
<sequence length="301" mass="32101">MSGARGLSRARLRAAHPVVVLRWLRAGVLAMVAMTALLYVMVSTQAGDQVTAGESTDRALQDIAEAQDQAVQADKALKYVSETDAAHLIGTGAGFTNATARVSSLLTSATEGNAAGKRGLNHIQFVQGQLTTCVQRANTAVRDRSSMDTARDELTRGRQKGSDDKAVAFTGGLRASLVDLEALQKEAVDEQRASRWLNPALFWPLLIGPAVVMLALVGTTCRIVARHYRQYPSPALALAWLATAAVGIATGFLCSRDRSGRADPPAPDEAMAIMLPLLAAAGALAYLAYRPRLAEYRFPRS</sequence>
<comment type="caution">
    <text evidence="2">The sequence shown here is derived from an EMBL/GenBank/DDBJ whole genome shotgun (WGS) entry which is preliminary data.</text>
</comment>
<evidence type="ECO:0000256" key="1">
    <source>
        <dbReference type="SAM" id="Phobius"/>
    </source>
</evidence>
<dbReference type="Proteomes" id="UP000637788">
    <property type="component" value="Unassembled WGS sequence"/>
</dbReference>
<feature type="transmembrane region" description="Helical" evidence="1">
    <location>
        <begin position="273"/>
        <end position="289"/>
    </location>
</feature>
<gene>
    <name evidence="2" type="ORF">GCM10010094_77910</name>
</gene>
<evidence type="ECO:0000313" key="2">
    <source>
        <dbReference type="EMBL" id="GGL05558.1"/>
    </source>
</evidence>
<keyword evidence="1" id="KW-0472">Membrane</keyword>
<feature type="transmembrane region" description="Helical" evidence="1">
    <location>
        <begin position="235"/>
        <end position="253"/>
    </location>
</feature>
<reference evidence="2" key="1">
    <citation type="journal article" date="2014" name="Int. J. Syst. Evol. Microbiol.">
        <title>Complete genome sequence of Corynebacterium casei LMG S-19264T (=DSM 44701T), isolated from a smear-ripened cheese.</title>
        <authorList>
            <consortium name="US DOE Joint Genome Institute (JGI-PGF)"/>
            <person name="Walter F."/>
            <person name="Albersmeier A."/>
            <person name="Kalinowski J."/>
            <person name="Ruckert C."/>
        </authorList>
    </citation>
    <scope>NUCLEOTIDE SEQUENCE</scope>
    <source>
        <strain evidence="2">JCM 3035</strain>
    </source>
</reference>
<feature type="transmembrane region" description="Helical" evidence="1">
    <location>
        <begin position="20"/>
        <end position="42"/>
    </location>
</feature>
<dbReference type="AlphaFoldDB" id="A0A917RFR3"/>
<evidence type="ECO:0000313" key="3">
    <source>
        <dbReference type="Proteomes" id="UP000637788"/>
    </source>
</evidence>
<keyword evidence="1" id="KW-1133">Transmembrane helix</keyword>
<reference evidence="2" key="2">
    <citation type="submission" date="2020-09" db="EMBL/GenBank/DDBJ databases">
        <authorList>
            <person name="Sun Q."/>
            <person name="Ohkuma M."/>
        </authorList>
    </citation>
    <scope>NUCLEOTIDE SEQUENCE</scope>
    <source>
        <strain evidence="2">JCM 3035</strain>
    </source>
</reference>
<dbReference type="RefSeq" id="WP_189326473.1">
    <property type="nucleotide sequence ID" value="NZ_BMPQ01000032.1"/>
</dbReference>
<organism evidence="2 3">
    <name type="scientific">Streptomyces flaveus</name>
    <dbReference type="NCBI Taxonomy" id="66370"/>
    <lineage>
        <taxon>Bacteria</taxon>
        <taxon>Bacillati</taxon>
        <taxon>Actinomycetota</taxon>
        <taxon>Actinomycetes</taxon>
        <taxon>Kitasatosporales</taxon>
        <taxon>Streptomycetaceae</taxon>
        <taxon>Streptomyces</taxon>
        <taxon>Streptomyces aurantiacus group</taxon>
    </lineage>
</organism>
<accession>A0A917RFR3</accession>